<evidence type="ECO:0000313" key="2">
    <source>
        <dbReference type="EMBL" id="TGY88544.1"/>
    </source>
</evidence>
<name>A0A4S2GZK2_9PROT</name>
<sequence length="265" mass="29106">MKTGFLSFVGLAAALVAPAHAQELQPFQQAALDRVLASYPAEERAMLRPQLEMMFSQMDAATIAMMEEAMMNQAEPVEDDLDYEEASEDDLAFNTAQYEPIATAYFEIGTAFDAFVAQAAARHAPEAPYAVWGQAWRYELPSLDVFELDLGADPRAYLARIEMMAPHDGRYRFDLPAAPTGFDTAGVEAALAEAFEAYQALGERFETRIRALAAADDHDGAHEHEGQARGELAAIEERLSARLQALAPMDRGEIAEALMNGQRLN</sequence>
<evidence type="ECO:0000313" key="3">
    <source>
        <dbReference type="Proteomes" id="UP000308054"/>
    </source>
</evidence>
<proteinExistence type="predicted"/>
<feature type="chain" id="PRO_5020507567" description="DUF2059 domain-containing protein" evidence="1">
    <location>
        <begin position="22"/>
        <end position="265"/>
    </location>
</feature>
<dbReference type="OrthoDB" id="8481296at2"/>
<keyword evidence="3" id="KW-1185">Reference proteome</keyword>
<dbReference type="Proteomes" id="UP000308054">
    <property type="component" value="Unassembled WGS sequence"/>
</dbReference>
<gene>
    <name evidence="2" type="ORF">E5163_12080</name>
</gene>
<feature type="signal peptide" evidence="1">
    <location>
        <begin position="1"/>
        <end position="21"/>
    </location>
</feature>
<evidence type="ECO:0000256" key="1">
    <source>
        <dbReference type="SAM" id="SignalP"/>
    </source>
</evidence>
<dbReference type="RefSeq" id="WP_135996390.1">
    <property type="nucleotide sequence ID" value="NZ_CP071057.1"/>
</dbReference>
<accession>A0A4S2GZK2</accession>
<dbReference type="EMBL" id="SRXW01000003">
    <property type="protein sequence ID" value="TGY88544.1"/>
    <property type="molecule type" value="Genomic_DNA"/>
</dbReference>
<reference evidence="2 3" key="1">
    <citation type="journal article" date="2017" name="Int. J. Syst. Evol. Microbiol.">
        <title>Marinicauda algicola sp. nov., isolated from a marine red alga Rhodosorus marinus.</title>
        <authorList>
            <person name="Jeong S.E."/>
            <person name="Jeon S.H."/>
            <person name="Chun B.H."/>
            <person name="Kim D.W."/>
            <person name="Jeon C.O."/>
        </authorList>
    </citation>
    <scope>NUCLEOTIDE SEQUENCE [LARGE SCALE GENOMIC DNA]</scope>
    <source>
        <strain evidence="2 3">JCM 31718</strain>
    </source>
</reference>
<keyword evidence="1" id="KW-0732">Signal</keyword>
<dbReference type="AlphaFoldDB" id="A0A4S2GZK2"/>
<protein>
    <recommendedName>
        <fullName evidence="4">DUF2059 domain-containing protein</fullName>
    </recommendedName>
</protein>
<organism evidence="2 3">
    <name type="scientific">Marinicauda algicola</name>
    <dbReference type="NCBI Taxonomy" id="2029849"/>
    <lineage>
        <taxon>Bacteria</taxon>
        <taxon>Pseudomonadati</taxon>
        <taxon>Pseudomonadota</taxon>
        <taxon>Alphaproteobacteria</taxon>
        <taxon>Maricaulales</taxon>
        <taxon>Maricaulaceae</taxon>
        <taxon>Marinicauda</taxon>
    </lineage>
</organism>
<evidence type="ECO:0008006" key="4">
    <source>
        <dbReference type="Google" id="ProtNLM"/>
    </source>
</evidence>
<comment type="caution">
    <text evidence="2">The sequence shown here is derived from an EMBL/GenBank/DDBJ whole genome shotgun (WGS) entry which is preliminary data.</text>
</comment>